<dbReference type="AlphaFoldDB" id="I4B9Q9"/>
<evidence type="ECO:0000313" key="1">
    <source>
        <dbReference type="EMBL" id="AFM14016.1"/>
    </source>
</evidence>
<accession>I4B9Q9</accession>
<dbReference type="EMBL" id="CP002959">
    <property type="protein sequence ID" value="AFM14016.1"/>
    <property type="molecule type" value="Genomic_DNA"/>
</dbReference>
<proteinExistence type="predicted"/>
<dbReference type="Proteomes" id="UP000006048">
    <property type="component" value="Chromosome"/>
</dbReference>
<evidence type="ECO:0000313" key="2">
    <source>
        <dbReference type="EMBL" id="AFM14162.1"/>
    </source>
</evidence>
<organism evidence="1 3">
    <name type="scientific">Turneriella parva (strain ATCC BAA-1111 / DSM 21527 / NCTC 11395 / H)</name>
    <name type="common">Leptospira parva</name>
    <dbReference type="NCBI Taxonomy" id="869212"/>
    <lineage>
        <taxon>Bacteria</taxon>
        <taxon>Pseudomonadati</taxon>
        <taxon>Spirochaetota</taxon>
        <taxon>Spirochaetia</taxon>
        <taxon>Leptospirales</taxon>
        <taxon>Leptospiraceae</taxon>
        <taxon>Turneriella</taxon>
    </lineage>
</organism>
<dbReference type="KEGG" id="tpx:Turpa_3378"/>
<reference evidence="1 3" key="1">
    <citation type="submission" date="2012-06" db="EMBL/GenBank/DDBJ databases">
        <title>The complete chromosome of genome of Turneriella parva DSM 21527.</title>
        <authorList>
            <consortium name="US DOE Joint Genome Institute (JGI-PGF)"/>
            <person name="Lucas S."/>
            <person name="Han J."/>
            <person name="Lapidus A."/>
            <person name="Bruce D."/>
            <person name="Goodwin L."/>
            <person name="Pitluck S."/>
            <person name="Peters L."/>
            <person name="Kyrpides N."/>
            <person name="Mavromatis K."/>
            <person name="Ivanova N."/>
            <person name="Mikhailova N."/>
            <person name="Chertkov O."/>
            <person name="Detter J.C."/>
            <person name="Tapia R."/>
            <person name="Han C."/>
            <person name="Land M."/>
            <person name="Hauser L."/>
            <person name="Markowitz V."/>
            <person name="Cheng J.-F."/>
            <person name="Hugenholtz P."/>
            <person name="Woyke T."/>
            <person name="Wu D."/>
            <person name="Gronow S."/>
            <person name="Wellnitz S."/>
            <person name="Brambilla E."/>
            <person name="Klenk H.-P."/>
            <person name="Eisen J.A."/>
        </authorList>
    </citation>
    <scope>NUCLEOTIDE SEQUENCE [LARGE SCALE GENOMIC DNA]</scope>
    <source>
        <strain evidence="3">ATCC BAA-1111 / DSM 21527 / NCTC 11395 / H</strain>
        <strain evidence="1">DSM 21527</strain>
    </source>
</reference>
<evidence type="ECO:0000313" key="3">
    <source>
        <dbReference type="Proteomes" id="UP000006048"/>
    </source>
</evidence>
<gene>
    <name evidence="1" type="ordered locus">Turpa_3378</name>
    <name evidence="2" type="ordered locus">Turpa_3525</name>
</gene>
<keyword evidence="3" id="KW-1185">Reference proteome</keyword>
<sequence>MKVDKSLEEVRAWKDKIYEADKGLTTSQLLEKLRLETADIKASLKLKQYRPELASAKAK</sequence>
<dbReference type="RefSeq" id="WP_014804512.1">
    <property type="nucleotide sequence ID" value="NC_018020.1"/>
</dbReference>
<name>I4B9Q9_TURPD</name>
<dbReference type="EMBL" id="CP002959">
    <property type="protein sequence ID" value="AFM14162.1"/>
    <property type="molecule type" value="Genomic_DNA"/>
</dbReference>
<dbReference type="KEGG" id="tpx:Turpa_3525"/>
<protein>
    <submittedName>
        <fullName evidence="1">Uncharacterized protein</fullName>
    </submittedName>
</protein>
<dbReference type="HOGENOM" id="CLU_2959535_0_0_12"/>